<accession>A0AA97FDQ1</accession>
<name>A0AA97FDQ1_9EURY</name>
<reference evidence="1 2" key="1">
    <citation type="submission" date="2019-09" db="EMBL/GenBank/DDBJ databases">
        <title>The complete genome of Methanoplanus sp. FWC-SCC4.</title>
        <authorList>
            <person name="Chen S.-C."/>
            <person name="Zhou Y.-Z."/>
            <person name="Lai M.-C."/>
        </authorList>
    </citation>
    <scope>NUCLEOTIDE SEQUENCE [LARGE SCALE GENOMIC DNA]</scope>
    <source>
        <strain evidence="1 2">FWC-SCC4</strain>
    </source>
</reference>
<dbReference type="AlphaFoldDB" id="A0AA97FDQ1"/>
<sequence>MAFNAKCWRCDYSGRMQLVSGDLDGYGPLRDIFFQCPDCGLIFMPENVARPDVDWDSVCYLCRSPGPHYLEDGEVICGKCFSGLKVFENVEKMPEIKTERRPFLIKVKTLKP</sequence>
<organism evidence="1 2">
    <name type="scientific">Methanochimaera problematica</name>
    <dbReference type="NCBI Taxonomy" id="2609417"/>
    <lineage>
        <taxon>Archaea</taxon>
        <taxon>Methanobacteriati</taxon>
        <taxon>Methanobacteriota</taxon>
        <taxon>Stenosarchaea group</taxon>
        <taxon>Methanomicrobia</taxon>
        <taxon>Methanomicrobiales</taxon>
        <taxon>Methanomicrobiaceae</taxon>
        <taxon>Methanochimaera</taxon>
    </lineage>
</organism>
<evidence type="ECO:0000313" key="2">
    <source>
        <dbReference type="Proteomes" id="UP001301797"/>
    </source>
</evidence>
<dbReference type="KEGG" id="mefw:F1737_10445"/>
<evidence type="ECO:0000313" key="1">
    <source>
        <dbReference type="EMBL" id="WOF17064.1"/>
    </source>
</evidence>
<keyword evidence="2" id="KW-1185">Reference proteome</keyword>
<dbReference type="Proteomes" id="UP001301797">
    <property type="component" value="Chromosome"/>
</dbReference>
<dbReference type="RefSeq" id="WP_317136519.1">
    <property type="nucleotide sequence ID" value="NZ_CP043875.1"/>
</dbReference>
<dbReference type="EMBL" id="CP043875">
    <property type="protein sequence ID" value="WOF17064.1"/>
    <property type="molecule type" value="Genomic_DNA"/>
</dbReference>
<dbReference type="GeneID" id="85230592"/>
<proteinExistence type="predicted"/>
<protein>
    <submittedName>
        <fullName evidence="1">Uncharacterized protein</fullName>
    </submittedName>
</protein>
<gene>
    <name evidence="1" type="ORF">F1737_10445</name>
</gene>